<proteinExistence type="predicted"/>
<gene>
    <name evidence="4" type="primary">SCT1_1</name>
    <name evidence="4" type="ORF">GRS66_000194</name>
</gene>
<dbReference type="PANTHER" id="PTHR31605">
    <property type="entry name" value="GLYCEROL-3-PHOSPHATE O-ACYLTRANSFERASE 1"/>
    <property type="match status" value="1"/>
</dbReference>
<evidence type="ECO:0000256" key="1">
    <source>
        <dbReference type="SAM" id="MobiDB-lite"/>
    </source>
</evidence>
<dbReference type="AlphaFoldDB" id="A0A6C1DLI4"/>
<evidence type="ECO:0000256" key="2">
    <source>
        <dbReference type="SAM" id="Phobius"/>
    </source>
</evidence>
<accession>A0A6C1DLI4</accession>
<feature type="region of interest" description="Disordered" evidence="1">
    <location>
        <begin position="730"/>
        <end position="752"/>
    </location>
</feature>
<feature type="domain" description="Phospholipid/glycerol acyltransferase" evidence="3">
    <location>
        <begin position="84"/>
        <end position="294"/>
    </location>
</feature>
<reference evidence="4 5" key="1">
    <citation type="journal article" date="2019" name="BMC Genomics">
        <title>Chromosome level assembly and comparative genome analysis confirm lager-brewing yeasts originated from a single hybridization.</title>
        <authorList>
            <person name="Salazar A.N."/>
            <person name="Gorter de Vries A.R."/>
            <person name="van den Broek M."/>
            <person name="Brouwers N."/>
            <person name="de la Torre Cortes P."/>
            <person name="Kuijpers N.G.A."/>
            <person name="Daran J.G."/>
            <person name="Abeel T."/>
        </authorList>
    </citation>
    <scope>NUCLEOTIDE SEQUENCE [LARGE SCALE GENOMIC DNA]</scope>
    <source>
        <strain evidence="4 5">CBS 1483</strain>
    </source>
</reference>
<organism evidence="4 5">
    <name type="scientific">Saccharomyces pastorianus</name>
    <name type="common">Lager yeast</name>
    <name type="synonym">Saccharomyces cerevisiae x Saccharomyces eubayanus</name>
    <dbReference type="NCBI Taxonomy" id="27292"/>
    <lineage>
        <taxon>Eukaryota</taxon>
        <taxon>Fungi</taxon>
        <taxon>Dikarya</taxon>
        <taxon>Ascomycota</taxon>
        <taxon>Saccharomycotina</taxon>
        <taxon>Saccharomycetes</taxon>
        <taxon>Saccharomycetales</taxon>
        <taxon>Saccharomycetaceae</taxon>
        <taxon>Saccharomyces</taxon>
    </lineage>
</organism>
<sequence length="752" mass="84762">MPAPKLTEKSASSKSTQKTTNYSSIEAKSVKTSADQAYIYQEPSATKKILYSIATWLLYNIFHCFFREIRGRGSFKVPQQGPVIFVAAPHANQFVDPVILMGEVKKSVNRRVSFLIAESSLKQPAIGFLASFFMAIGVVRPQDNLKPAEGTIRVDPTDYKRVIGHDTHFLTDCMPKGLIGLPKSMGFGEIQSIESDTSLTLRKEFKMTKPEIKTALLTGTTYKYAAKVDQSCVYHRVFEHLAHNNCIGIFPEGGSHDRTNLLPLKAGVAIMALGCMDKHPDVNVKIVPCGMNYFHPHKFRSRAVVEFGDPIEIPKELVAKYHNPETNRDAVKELLDTISKGLQSVTVTCSDYETLMVVQTIRRLYMTQFSTKLPLPLIVEMNRRMVKGYEFYRNDPKIADLTKDIMAYNAALRHYNLPDHLVEEAKVNFAKNLGLVFFRSIGLCILFSLAMPGIIMFSPVFILAKRISQEKARTALSKSTVKIKANDVIATWKILIGMGFAPLLYIFWSVLITYYLRHRPWNKIYVFSGSYISCVIVTYSALIVGDIGMDGFKSLRPLVLSLTSPKGLQKLQKDRRNLAERIIEVVNNFGSELFPDFDSAALREEFDVIDEEEEDRKTSELNRRKMLRKQKIKRQEKDSSSPIISQRDNHDAYEHHNQDSDGVSLVNSDNSLSNIPLFSSTFHRKSESSLASTSVAPSSSSEFEVENEILEEKNGLASKIAQAVLNKRIGENTAREEEEEEEEEEEGKEGDA</sequence>
<feature type="transmembrane region" description="Helical" evidence="2">
    <location>
        <begin position="528"/>
        <end position="548"/>
    </location>
</feature>
<dbReference type="EMBL" id="CP048984">
    <property type="protein sequence ID" value="QID77998.1"/>
    <property type="molecule type" value="Genomic_DNA"/>
</dbReference>
<dbReference type="PANTHER" id="PTHR31605:SF0">
    <property type="entry name" value="GLYCEROL-3-PHOSPHATE O-ACYLTRANSFERASE 1"/>
    <property type="match status" value="1"/>
</dbReference>
<keyword evidence="2" id="KW-1133">Transmembrane helix</keyword>
<keyword evidence="4" id="KW-0808">Transferase</keyword>
<dbReference type="GO" id="GO:0016287">
    <property type="term" value="F:glycerone-phosphate O-acyltransferase activity"/>
    <property type="evidence" value="ECO:0007669"/>
    <property type="project" value="TreeGrafter"/>
</dbReference>
<evidence type="ECO:0000259" key="3">
    <source>
        <dbReference type="SMART" id="SM00563"/>
    </source>
</evidence>
<feature type="compositionally biased region" description="Acidic residues" evidence="1">
    <location>
        <begin position="736"/>
        <end position="752"/>
    </location>
</feature>
<feature type="compositionally biased region" description="Basic and acidic residues" evidence="1">
    <location>
        <begin position="647"/>
        <end position="659"/>
    </location>
</feature>
<protein>
    <submittedName>
        <fullName evidence="4">Glycerol-3-phosphate/dihydroxyacetone phosphate acyltransferase</fullName>
    </submittedName>
</protein>
<dbReference type="SMART" id="SM00563">
    <property type="entry name" value="PlsC"/>
    <property type="match status" value="1"/>
</dbReference>
<evidence type="ECO:0000313" key="5">
    <source>
        <dbReference type="Proteomes" id="UP000501346"/>
    </source>
</evidence>
<dbReference type="GO" id="GO:0008654">
    <property type="term" value="P:phospholipid biosynthetic process"/>
    <property type="evidence" value="ECO:0007669"/>
    <property type="project" value="TreeGrafter"/>
</dbReference>
<dbReference type="OrthoDB" id="2427554at2759"/>
<keyword evidence="5" id="KW-1185">Reference proteome</keyword>
<dbReference type="InterPro" id="IPR052744">
    <property type="entry name" value="GPAT/DAPAT"/>
</dbReference>
<dbReference type="GO" id="GO:0004366">
    <property type="term" value="F:glycerol-3-phosphate O-acyltransferase activity"/>
    <property type="evidence" value="ECO:0007669"/>
    <property type="project" value="TreeGrafter"/>
</dbReference>
<dbReference type="Proteomes" id="UP000501346">
    <property type="component" value="Chromosome ScII"/>
</dbReference>
<evidence type="ECO:0000313" key="4">
    <source>
        <dbReference type="EMBL" id="QID77998.1"/>
    </source>
</evidence>
<keyword evidence="4" id="KW-0012">Acyltransferase</keyword>
<feature type="region of interest" description="Disordered" evidence="1">
    <location>
        <begin position="613"/>
        <end position="667"/>
    </location>
</feature>
<feature type="transmembrane region" description="Helical" evidence="2">
    <location>
        <begin position="436"/>
        <end position="464"/>
    </location>
</feature>
<name>A0A6C1DLI4_SACPS</name>
<dbReference type="SUPFAM" id="SSF69593">
    <property type="entry name" value="Glycerol-3-phosphate (1)-acyltransferase"/>
    <property type="match status" value="1"/>
</dbReference>
<feature type="transmembrane region" description="Helical" evidence="2">
    <location>
        <begin position="494"/>
        <end position="516"/>
    </location>
</feature>
<dbReference type="CDD" id="cd07992">
    <property type="entry name" value="LPLAT_AAK14816-like"/>
    <property type="match status" value="1"/>
</dbReference>
<dbReference type="Pfam" id="PF01553">
    <property type="entry name" value="Acyltransferase"/>
    <property type="match status" value="1"/>
</dbReference>
<keyword evidence="2" id="KW-0812">Transmembrane</keyword>
<keyword evidence="2" id="KW-0472">Membrane</keyword>
<dbReference type="InterPro" id="IPR002123">
    <property type="entry name" value="Plipid/glycerol_acylTrfase"/>
</dbReference>